<proteinExistence type="predicted"/>
<evidence type="ECO:0000313" key="2">
    <source>
        <dbReference type="Proteomes" id="UP000659172"/>
    </source>
</evidence>
<protein>
    <submittedName>
        <fullName evidence="1">Uncharacterized protein</fullName>
    </submittedName>
</protein>
<gene>
    <name evidence="1" type="ORF">HV823_20335</name>
</gene>
<comment type="caution">
    <text evidence="1">The sequence shown here is derived from an EMBL/GenBank/DDBJ whole genome shotgun (WGS) entry which is preliminary data.</text>
</comment>
<accession>A0ABX2QIJ5</accession>
<reference evidence="1 2" key="1">
    <citation type="submission" date="2020-06" db="EMBL/GenBank/DDBJ databases">
        <title>Rhizobium sp.nov. isolated from the tomato plant.</title>
        <authorList>
            <person name="Thin K.K."/>
            <person name="Zhang X."/>
            <person name="He S."/>
        </authorList>
    </citation>
    <scope>NUCLEOTIDE SEQUENCE [LARGE SCALE GENOMIC DNA]</scope>
    <source>
        <strain evidence="1 2">DBTS2</strain>
    </source>
</reference>
<dbReference type="EMBL" id="JABXYK010000014">
    <property type="protein sequence ID" value="NVP57609.1"/>
    <property type="molecule type" value="Genomic_DNA"/>
</dbReference>
<dbReference type="RefSeq" id="WP_176951572.1">
    <property type="nucleotide sequence ID" value="NZ_JABXYK010000014.1"/>
</dbReference>
<sequence length="111" mass="12484">MIIASPIFRGKRLYHIGAGYTLIFINDRSFTLPAILTALEFFAINIWSTLAVFDKVERREGTCQKAGSIAVSRLSSFCQPFHVATESLPYHVEVADPALMLASRTCNYRLR</sequence>
<keyword evidence="2" id="KW-1185">Reference proteome</keyword>
<dbReference type="Proteomes" id="UP000659172">
    <property type="component" value="Unassembled WGS sequence"/>
</dbReference>
<evidence type="ECO:0000313" key="1">
    <source>
        <dbReference type="EMBL" id="NVP57609.1"/>
    </source>
</evidence>
<organism evidence="1 2">
    <name type="scientific">Mycoplana rhizolycopersici</name>
    <dbReference type="NCBI Taxonomy" id="2746702"/>
    <lineage>
        <taxon>Bacteria</taxon>
        <taxon>Pseudomonadati</taxon>
        <taxon>Pseudomonadota</taxon>
        <taxon>Alphaproteobacteria</taxon>
        <taxon>Hyphomicrobiales</taxon>
        <taxon>Rhizobiaceae</taxon>
        <taxon>Mycoplana</taxon>
    </lineage>
</organism>
<name>A0ABX2QIJ5_9HYPH</name>